<reference evidence="11 12" key="1">
    <citation type="submission" date="2018-01" db="EMBL/GenBank/DDBJ databases">
        <title>The draft genome sequence of Cohaesibacter sp. H1304.</title>
        <authorList>
            <person name="Wang N.-N."/>
            <person name="Du Z.-J."/>
        </authorList>
    </citation>
    <scope>NUCLEOTIDE SEQUENCE [LARGE SCALE GENOMIC DNA]</scope>
    <source>
        <strain evidence="11 12">H1304</strain>
    </source>
</reference>
<dbReference type="Pfam" id="PF00534">
    <property type="entry name" value="Glycos_transf_1"/>
    <property type="match status" value="1"/>
</dbReference>
<dbReference type="PANTHER" id="PTHR45825:SF11">
    <property type="entry name" value="ALPHA AMYLASE DOMAIN-CONTAINING PROTEIN"/>
    <property type="match status" value="1"/>
</dbReference>
<evidence type="ECO:0000256" key="3">
    <source>
        <dbReference type="ARBA" id="ARBA00004964"/>
    </source>
</evidence>
<feature type="domain" description="Starch synthase catalytic" evidence="10">
    <location>
        <begin position="2"/>
        <end position="235"/>
    </location>
</feature>
<sequence length="482" mass="52781">MNVLFVASECAPFVKTGGLADVIGSVPKALEQLDNTVKILIPAYPALKDWIKHGDLLLELEDLFGGPARVYSVRAKGLNLLLLEAAHLFDRKGTIYLDEEGYDWEDNAIRFGALSLIGAKIGLDGIGGWKPDVINAHDWQAGLVPVYLRQSGRKAPPVVMTIHNIAFQGLFDGALRGPLGLSSGLFTPDGFEYWGHIGYLKGGIAMADKITTVSPTYAEELLTPEFGMGLEGLLRSRQSDLTGILNGIDLDIWNPETDKALTKTFTAKTLKRKAANRTRVEEKFGLASNPDAPLFCVISRLTTQKGLDLLLKSIPTLIKRGARLAVLGTGDKKLEDDYRAMADRFPESVSVEIGYDEELSHMLQGGSDAILIPSRFEPCGLTQLYGLRYGTIPVVARTGGLADTVIDANSAALTASCATGIQFSPITIETLEKAINRTCDLFKEPKHWRVMMRRAMEQEVGWDHSAKLYKQLFSSLIEERAD</sequence>
<dbReference type="InterPro" id="IPR001296">
    <property type="entry name" value="Glyco_trans_1"/>
</dbReference>
<evidence type="ECO:0000256" key="6">
    <source>
        <dbReference type="ARBA" id="ARBA00022679"/>
    </source>
</evidence>
<dbReference type="SUPFAM" id="SSF53756">
    <property type="entry name" value="UDP-Glycosyltransferase/glycogen phosphorylase"/>
    <property type="match status" value="1"/>
</dbReference>
<keyword evidence="7 8" id="KW-0320">Glycogen biosynthesis</keyword>
<comment type="function">
    <text evidence="2 8">Synthesizes alpha-1,4-glucan chains using ADP-glucose.</text>
</comment>
<dbReference type="InterPro" id="IPR011835">
    <property type="entry name" value="GS/SS"/>
</dbReference>
<comment type="caution">
    <text evidence="11">The sequence shown here is derived from an EMBL/GenBank/DDBJ whole genome shotgun (WGS) entry which is preliminary data.</text>
</comment>
<dbReference type="NCBIfam" id="TIGR02095">
    <property type="entry name" value="glgA"/>
    <property type="match status" value="1"/>
</dbReference>
<evidence type="ECO:0000313" key="12">
    <source>
        <dbReference type="Proteomes" id="UP000234881"/>
    </source>
</evidence>
<dbReference type="EC" id="2.4.1.21" evidence="8"/>
<dbReference type="RefSeq" id="WP_101532428.1">
    <property type="nucleotide sequence ID" value="NZ_JBFHIU010000043.1"/>
</dbReference>
<evidence type="ECO:0000259" key="10">
    <source>
        <dbReference type="Pfam" id="PF08323"/>
    </source>
</evidence>
<proteinExistence type="inferred from homology"/>
<dbReference type="HAMAP" id="MF_00484">
    <property type="entry name" value="Glycogen_synth"/>
    <property type="match status" value="1"/>
</dbReference>
<evidence type="ECO:0000256" key="4">
    <source>
        <dbReference type="ARBA" id="ARBA00010281"/>
    </source>
</evidence>
<evidence type="ECO:0000259" key="9">
    <source>
        <dbReference type="Pfam" id="PF00534"/>
    </source>
</evidence>
<accession>A0A2N5XVZ2</accession>
<dbReference type="AlphaFoldDB" id="A0A2N5XVZ2"/>
<keyword evidence="5 8" id="KW-0328">Glycosyltransferase</keyword>
<feature type="domain" description="Glycosyl transferase family 1" evidence="9">
    <location>
        <begin position="281"/>
        <end position="440"/>
    </location>
</feature>
<dbReference type="GO" id="GO:0005978">
    <property type="term" value="P:glycogen biosynthetic process"/>
    <property type="evidence" value="ECO:0007669"/>
    <property type="project" value="UniProtKB-UniRule"/>
</dbReference>
<protein>
    <recommendedName>
        <fullName evidence="8">Glycogen synthase</fullName>
        <ecNumber evidence="8">2.4.1.21</ecNumber>
    </recommendedName>
    <alternativeName>
        <fullName evidence="8">Starch [bacterial glycogen] synthase</fullName>
    </alternativeName>
</protein>
<dbReference type="Proteomes" id="UP000234881">
    <property type="component" value="Unassembled WGS sequence"/>
</dbReference>
<evidence type="ECO:0000256" key="7">
    <source>
        <dbReference type="ARBA" id="ARBA00023056"/>
    </source>
</evidence>
<comment type="catalytic activity">
    <reaction evidence="1 8">
        <text>[(1-&gt;4)-alpha-D-glucosyl](n) + ADP-alpha-D-glucose = [(1-&gt;4)-alpha-D-glucosyl](n+1) + ADP + H(+)</text>
        <dbReference type="Rhea" id="RHEA:18189"/>
        <dbReference type="Rhea" id="RHEA-COMP:9584"/>
        <dbReference type="Rhea" id="RHEA-COMP:9587"/>
        <dbReference type="ChEBI" id="CHEBI:15378"/>
        <dbReference type="ChEBI" id="CHEBI:15444"/>
        <dbReference type="ChEBI" id="CHEBI:57498"/>
        <dbReference type="ChEBI" id="CHEBI:456216"/>
        <dbReference type="EC" id="2.4.1.21"/>
    </reaction>
</comment>
<dbReference type="EMBL" id="PKUQ01000002">
    <property type="protein sequence ID" value="PLW78664.1"/>
    <property type="molecule type" value="Genomic_DNA"/>
</dbReference>
<evidence type="ECO:0000313" key="11">
    <source>
        <dbReference type="EMBL" id="PLW78664.1"/>
    </source>
</evidence>
<dbReference type="NCBIfam" id="NF001899">
    <property type="entry name" value="PRK00654.1-2"/>
    <property type="match status" value="1"/>
</dbReference>
<dbReference type="PANTHER" id="PTHR45825">
    <property type="entry name" value="GRANULE-BOUND STARCH SYNTHASE 1, CHLOROPLASTIC/AMYLOPLASTIC"/>
    <property type="match status" value="1"/>
</dbReference>
<organism evidence="11 12">
    <name type="scientific">Cohaesibacter celericrescens</name>
    <dbReference type="NCBI Taxonomy" id="2067669"/>
    <lineage>
        <taxon>Bacteria</taxon>
        <taxon>Pseudomonadati</taxon>
        <taxon>Pseudomonadota</taxon>
        <taxon>Alphaproteobacteria</taxon>
        <taxon>Hyphomicrobiales</taxon>
        <taxon>Cohaesibacteraceae</taxon>
    </lineage>
</organism>
<evidence type="ECO:0000256" key="2">
    <source>
        <dbReference type="ARBA" id="ARBA00002764"/>
    </source>
</evidence>
<evidence type="ECO:0000256" key="8">
    <source>
        <dbReference type="HAMAP-Rule" id="MF_00484"/>
    </source>
</evidence>
<gene>
    <name evidence="8" type="primary">glgA</name>
    <name evidence="11" type="ORF">C0081_03525</name>
</gene>
<dbReference type="GO" id="GO:0005829">
    <property type="term" value="C:cytosol"/>
    <property type="evidence" value="ECO:0007669"/>
    <property type="project" value="TreeGrafter"/>
</dbReference>
<dbReference type="Gene3D" id="3.40.50.2000">
    <property type="entry name" value="Glycogen Phosphorylase B"/>
    <property type="match status" value="2"/>
</dbReference>
<keyword evidence="12" id="KW-1185">Reference proteome</keyword>
<name>A0A2N5XVZ2_9HYPH</name>
<comment type="similarity">
    <text evidence="4 8">Belongs to the glycosyltransferase 1 family. Bacterial/plant glycogen synthase subfamily.</text>
</comment>
<keyword evidence="6 8" id="KW-0808">Transferase</keyword>
<dbReference type="OrthoDB" id="9808590at2"/>
<evidence type="ECO:0000256" key="1">
    <source>
        <dbReference type="ARBA" id="ARBA00001478"/>
    </source>
</evidence>
<evidence type="ECO:0000256" key="5">
    <source>
        <dbReference type="ARBA" id="ARBA00022676"/>
    </source>
</evidence>
<dbReference type="GO" id="GO:0009011">
    <property type="term" value="F:alpha-1,4-glucan glucosyltransferase (ADP-glucose donor) activity"/>
    <property type="evidence" value="ECO:0007669"/>
    <property type="project" value="UniProtKB-UniRule"/>
</dbReference>
<feature type="binding site" evidence="8">
    <location>
        <position position="15"/>
    </location>
    <ligand>
        <name>ADP-alpha-D-glucose</name>
        <dbReference type="ChEBI" id="CHEBI:57498"/>
    </ligand>
</feature>
<dbReference type="InterPro" id="IPR013534">
    <property type="entry name" value="Starch_synth_cat_dom"/>
</dbReference>
<dbReference type="Pfam" id="PF08323">
    <property type="entry name" value="Glyco_transf_5"/>
    <property type="match status" value="1"/>
</dbReference>
<dbReference type="UniPathway" id="UPA00164"/>
<dbReference type="CDD" id="cd03791">
    <property type="entry name" value="GT5_Glycogen_synthase_DULL1-like"/>
    <property type="match status" value="1"/>
</dbReference>
<dbReference type="GO" id="GO:0004373">
    <property type="term" value="F:alpha-1,4-glucan glucosyltransferase (UDP-glucose donor) activity"/>
    <property type="evidence" value="ECO:0007669"/>
    <property type="project" value="InterPro"/>
</dbReference>
<comment type="pathway">
    <text evidence="3 8">Glycan biosynthesis; glycogen biosynthesis.</text>
</comment>